<comment type="caution">
    <text evidence="1">The sequence shown here is derived from an EMBL/GenBank/DDBJ whole genome shotgun (WGS) entry which is preliminary data.</text>
</comment>
<dbReference type="AlphaFoldDB" id="A0A6B0YPV3"/>
<organism evidence="1">
    <name type="scientific">Caldilineaceae bacterium SB0664_bin_27</name>
    <dbReference type="NCBI Taxonomy" id="2605260"/>
    <lineage>
        <taxon>Bacteria</taxon>
        <taxon>Bacillati</taxon>
        <taxon>Chloroflexota</taxon>
        <taxon>Caldilineae</taxon>
        <taxon>Caldilineales</taxon>
        <taxon>Caldilineaceae</taxon>
    </lineage>
</organism>
<protein>
    <submittedName>
        <fullName evidence="1">Uncharacterized protein</fullName>
    </submittedName>
</protein>
<sequence length="200" mass="22417">MQFRFRIVGLSPIIHHNGAAGLDTRSPVSREIAMIAAKRGGNRTESDEDRLRELECQRSLWLNASGAPTIPATAIRAAIETGARKRKQGPQVRGGLVVLDTAFEYDRDRYGITLEELGNKAQFTVPVVVQRNRIARTRAKFDTPWSCTADVDVDEELVDRSQLLEWLEIAGRQVGLGDWRPEKSGTFGRFQVESIEEIRA</sequence>
<dbReference type="EMBL" id="VXRG01000055">
    <property type="protein sequence ID" value="MXY93076.1"/>
    <property type="molecule type" value="Genomic_DNA"/>
</dbReference>
<accession>A0A6B0YPV3</accession>
<proteinExistence type="predicted"/>
<gene>
    <name evidence="1" type="ORF">F4Y42_06445</name>
</gene>
<reference evidence="1" key="1">
    <citation type="submission" date="2019-09" db="EMBL/GenBank/DDBJ databases">
        <title>Characterisation of the sponge microbiome using genome-centric metagenomics.</title>
        <authorList>
            <person name="Engelberts J.P."/>
            <person name="Robbins S.J."/>
            <person name="De Goeij J.M."/>
            <person name="Aranda M."/>
            <person name="Bell S.C."/>
            <person name="Webster N.S."/>
        </authorList>
    </citation>
    <scope>NUCLEOTIDE SEQUENCE</scope>
    <source>
        <strain evidence="1">SB0664_bin_27</strain>
    </source>
</reference>
<evidence type="ECO:0000313" key="1">
    <source>
        <dbReference type="EMBL" id="MXY93076.1"/>
    </source>
</evidence>
<name>A0A6B0YPV3_9CHLR</name>